<dbReference type="KEGG" id="lpav:PLANPX_1982"/>
<name>A0A5K7X702_9BACT</name>
<keyword evidence="2" id="KW-1185">Reference proteome</keyword>
<proteinExistence type="predicted"/>
<protein>
    <submittedName>
        <fullName evidence="1">Uncharacterized protein</fullName>
    </submittedName>
</protein>
<gene>
    <name evidence="1" type="ORF">PLANPX_1982</name>
</gene>
<dbReference type="AlphaFoldDB" id="A0A5K7X702"/>
<evidence type="ECO:0000313" key="1">
    <source>
        <dbReference type="EMBL" id="BBO32370.1"/>
    </source>
</evidence>
<organism evidence="1 2">
    <name type="scientific">Lacipirellula parvula</name>
    <dbReference type="NCBI Taxonomy" id="2650471"/>
    <lineage>
        <taxon>Bacteria</taxon>
        <taxon>Pseudomonadati</taxon>
        <taxon>Planctomycetota</taxon>
        <taxon>Planctomycetia</taxon>
        <taxon>Pirellulales</taxon>
        <taxon>Lacipirellulaceae</taxon>
        <taxon>Lacipirellula</taxon>
    </lineage>
</organism>
<reference evidence="2" key="1">
    <citation type="submission" date="2019-10" db="EMBL/GenBank/DDBJ databases">
        <title>Lacipirellula parvula gen. nov., sp. nov., representing a lineage of planctomycetes widespread in freshwater anoxic habitats, and description of the family Lacipirellulaceae.</title>
        <authorList>
            <person name="Dedysh S.N."/>
            <person name="Kulichevskaya I.S."/>
            <person name="Beletsky A.V."/>
            <person name="Rakitin A.L."/>
            <person name="Mardanov A.V."/>
            <person name="Ivanova A.A."/>
            <person name="Saltykova V.X."/>
            <person name="Rijpstra W.I.C."/>
            <person name="Sinninghe Damste J.S."/>
            <person name="Ravin N.V."/>
        </authorList>
    </citation>
    <scope>NUCLEOTIDE SEQUENCE [LARGE SCALE GENOMIC DNA]</scope>
    <source>
        <strain evidence="2">PX69</strain>
    </source>
</reference>
<dbReference type="EMBL" id="AP021861">
    <property type="protein sequence ID" value="BBO32370.1"/>
    <property type="molecule type" value="Genomic_DNA"/>
</dbReference>
<sequence length="184" mass="20019">MYNFAGLDWQRLSAEQGRAMAKCDGCGTFIVFGGVKSDGYRYCNNDCAQRGQVQLLSNAVPQELLDRYIHEVHQGDCPKCGGPGPIDVHMSHTCWSALVMTSMNSKPQVCCRSCGVKAQVGATCSSAVLGWWGFPWGLLFTPIQIVRNVKAIVVKPDHSRPSPQLAHLVKLDLASSAIRPGIKT</sequence>
<dbReference type="Proteomes" id="UP000326837">
    <property type="component" value="Chromosome"/>
</dbReference>
<evidence type="ECO:0000313" key="2">
    <source>
        <dbReference type="Proteomes" id="UP000326837"/>
    </source>
</evidence>
<accession>A0A5K7X702</accession>